<organism evidence="1">
    <name type="scientific">bioreactor metagenome</name>
    <dbReference type="NCBI Taxonomy" id="1076179"/>
    <lineage>
        <taxon>unclassified sequences</taxon>
        <taxon>metagenomes</taxon>
        <taxon>ecological metagenomes</taxon>
    </lineage>
</organism>
<dbReference type="InterPro" id="IPR010315">
    <property type="entry name" value="DUF915_hydro-like"/>
</dbReference>
<protein>
    <recommendedName>
        <fullName evidence="2">DUF676 domain-containing protein</fullName>
    </recommendedName>
</protein>
<reference evidence="1" key="1">
    <citation type="submission" date="2019-08" db="EMBL/GenBank/DDBJ databases">
        <authorList>
            <person name="Kucharzyk K."/>
            <person name="Murdoch R.W."/>
            <person name="Higgins S."/>
            <person name="Loffler F."/>
        </authorList>
    </citation>
    <scope>NUCLEOTIDE SEQUENCE</scope>
</reference>
<proteinExistence type="predicted"/>
<dbReference type="AlphaFoldDB" id="A0A645HSS8"/>
<dbReference type="InterPro" id="IPR029058">
    <property type="entry name" value="AB_hydrolase_fold"/>
</dbReference>
<dbReference type="Pfam" id="PF06028">
    <property type="entry name" value="DUF915"/>
    <property type="match status" value="1"/>
</dbReference>
<sequence>MFGLLSELHHRYGFNDLHIVAHSMGGLVSRGYLKTCAGTDTCRYLRSFISISSPFGGHEAARSGVDYAPAVIPVWRSMVPSSRFLRTLFAEPPPAGVAHHLLFGYRNNAVVGSGSSDGTVSLSSQLRPEAQNQAASVRGFDEDHMSILDAVEVLGYINRLLEAR</sequence>
<evidence type="ECO:0008006" key="2">
    <source>
        <dbReference type="Google" id="ProtNLM"/>
    </source>
</evidence>
<dbReference type="SUPFAM" id="SSF53474">
    <property type="entry name" value="alpha/beta-Hydrolases"/>
    <property type="match status" value="1"/>
</dbReference>
<comment type="caution">
    <text evidence="1">The sequence shown here is derived from an EMBL/GenBank/DDBJ whole genome shotgun (WGS) entry which is preliminary data.</text>
</comment>
<dbReference type="EMBL" id="VSSQ01098818">
    <property type="protein sequence ID" value="MPN41636.1"/>
    <property type="molecule type" value="Genomic_DNA"/>
</dbReference>
<evidence type="ECO:0000313" key="1">
    <source>
        <dbReference type="EMBL" id="MPN41636.1"/>
    </source>
</evidence>
<gene>
    <name evidence="1" type="ORF">SDC9_189190</name>
</gene>
<accession>A0A645HSS8</accession>
<dbReference type="Gene3D" id="3.40.50.1820">
    <property type="entry name" value="alpha/beta hydrolase"/>
    <property type="match status" value="1"/>
</dbReference>
<name>A0A645HSS8_9ZZZZ</name>